<dbReference type="InterPro" id="IPR000182">
    <property type="entry name" value="GNAT_dom"/>
</dbReference>
<evidence type="ECO:0000259" key="1">
    <source>
        <dbReference type="PROSITE" id="PS51186"/>
    </source>
</evidence>
<gene>
    <name evidence="2" type="ORF">AFE02nite_32450</name>
</gene>
<dbReference type="SUPFAM" id="SSF55729">
    <property type="entry name" value="Acyl-CoA N-acyltransferases (Nat)"/>
    <property type="match status" value="1"/>
</dbReference>
<feature type="domain" description="N-acetyltransferase" evidence="1">
    <location>
        <begin position="58"/>
        <end position="205"/>
    </location>
</feature>
<dbReference type="GO" id="GO:0016747">
    <property type="term" value="F:acyltransferase activity, transferring groups other than amino-acyl groups"/>
    <property type="evidence" value="ECO:0007669"/>
    <property type="project" value="InterPro"/>
</dbReference>
<keyword evidence="3" id="KW-1185">Reference proteome</keyword>
<protein>
    <recommendedName>
        <fullName evidence="1">N-acetyltransferase domain-containing protein</fullName>
    </recommendedName>
</protein>
<dbReference type="Proteomes" id="UP000321484">
    <property type="component" value="Unassembled WGS sequence"/>
</dbReference>
<dbReference type="Pfam" id="PF00583">
    <property type="entry name" value="Acetyltransf_1"/>
    <property type="match status" value="1"/>
</dbReference>
<dbReference type="AlphaFoldDB" id="A0A511Z235"/>
<comment type="caution">
    <text evidence="2">The sequence shown here is derived from an EMBL/GenBank/DDBJ whole genome shotgun (WGS) entry which is preliminary data.</text>
</comment>
<evidence type="ECO:0000313" key="3">
    <source>
        <dbReference type="Proteomes" id="UP000321484"/>
    </source>
</evidence>
<dbReference type="InterPro" id="IPR016181">
    <property type="entry name" value="Acyl_CoA_acyltransferase"/>
</dbReference>
<evidence type="ECO:0000313" key="2">
    <source>
        <dbReference type="EMBL" id="GEN81511.1"/>
    </source>
</evidence>
<reference evidence="2 3" key="1">
    <citation type="submission" date="2019-07" db="EMBL/GenBank/DDBJ databases">
        <title>Whole genome shotgun sequence of Actinotalea fermentans NBRC 105374.</title>
        <authorList>
            <person name="Hosoyama A."/>
            <person name="Uohara A."/>
            <person name="Ohji S."/>
            <person name="Ichikawa N."/>
        </authorList>
    </citation>
    <scope>NUCLEOTIDE SEQUENCE [LARGE SCALE GENOMIC DNA]</scope>
    <source>
        <strain evidence="2 3">NBRC 105374</strain>
    </source>
</reference>
<dbReference type="PROSITE" id="PS51186">
    <property type="entry name" value="GNAT"/>
    <property type="match status" value="1"/>
</dbReference>
<name>A0A511Z235_9CELL</name>
<sequence length="208" mass="21482">MRGMTNGERILRADDPSADALLAAGWAVAARSWAAQLTAASCERARLLELRSRAGGVGHLRPLTTDDLAAILELDAATLADYPGGAATSHAPLTLERARASAGRRAHGVVPKGGPLAAMTFVDVDPDGRTAEVDFTVVAPPYRRRGLATAVKAASVLDLLHDGVTVVRTGGSADNAAILAANTTLGFVVDEEWLTLVAPWSHTAGSAT</sequence>
<dbReference type="Gene3D" id="3.40.630.30">
    <property type="match status" value="1"/>
</dbReference>
<proteinExistence type="predicted"/>
<dbReference type="EMBL" id="BJYK01000013">
    <property type="protein sequence ID" value="GEN81511.1"/>
    <property type="molecule type" value="Genomic_DNA"/>
</dbReference>
<organism evidence="2 3">
    <name type="scientific">Actinotalea fermentans</name>
    <dbReference type="NCBI Taxonomy" id="43671"/>
    <lineage>
        <taxon>Bacteria</taxon>
        <taxon>Bacillati</taxon>
        <taxon>Actinomycetota</taxon>
        <taxon>Actinomycetes</taxon>
        <taxon>Micrococcales</taxon>
        <taxon>Cellulomonadaceae</taxon>
        <taxon>Actinotalea</taxon>
    </lineage>
</organism>
<accession>A0A511Z235</accession>
<dbReference type="CDD" id="cd04301">
    <property type="entry name" value="NAT_SF"/>
    <property type="match status" value="1"/>
</dbReference>